<accession>F7YXN2</accession>
<protein>
    <recommendedName>
        <fullName evidence="3">histidine kinase</fullName>
        <ecNumber evidence="3">2.7.13.3</ecNumber>
    </recommendedName>
</protein>
<dbReference type="FunFam" id="1.10.287.130:FF:000001">
    <property type="entry name" value="Two-component sensor histidine kinase"/>
    <property type="match status" value="1"/>
</dbReference>
<gene>
    <name evidence="14" type="ORF">Theth_0588</name>
</gene>
<evidence type="ECO:0000256" key="2">
    <source>
        <dbReference type="ARBA" id="ARBA00004370"/>
    </source>
</evidence>
<dbReference type="RefSeq" id="WP_013931899.1">
    <property type="nucleotide sequence ID" value="NC_015707.1"/>
</dbReference>
<dbReference type="Gene3D" id="3.30.565.10">
    <property type="entry name" value="Histidine kinase-like ATPase, C-terminal domain"/>
    <property type="match status" value="1"/>
</dbReference>
<dbReference type="InterPro" id="IPR004358">
    <property type="entry name" value="Sig_transdc_His_kin-like_C"/>
</dbReference>
<dbReference type="EC" id="2.7.13.3" evidence="3"/>
<dbReference type="Pfam" id="PF02518">
    <property type="entry name" value="HATPase_c"/>
    <property type="match status" value="1"/>
</dbReference>
<evidence type="ECO:0000259" key="12">
    <source>
        <dbReference type="PROSITE" id="PS50109"/>
    </source>
</evidence>
<dbReference type="SUPFAM" id="SSF158472">
    <property type="entry name" value="HAMP domain-like"/>
    <property type="match status" value="1"/>
</dbReference>
<dbReference type="PROSITE" id="PS50109">
    <property type="entry name" value="HIS_KIN"/>
    <property type="match status" value="1"/>
</dbReference>
<dbReference type="KEGG" id="tta:Theth_0588"/>
<evidence type="ECO:0000256" key="7">
    <source>
        <dbReference type="ARBA" id="ARBA00022777"/>
    </source>
</evidence>
<sequence length="436" mass="49564" precursor="true">MFSTLKWKMTFWQTVLFSLLLGLGFLMAYNITKTLHINRSAEALKRDVQASLRLFPRPFRISPVPHGLVILNENGEIIYGSIDVENENFQKFVNHVLSLKTPSYVKLGKNEYLVVKMTLLTFSGERSFFLLGPAGSTGDLLKLLARTFWILWGIFSIASLLLGGYFVTKTLEPMKRITEEVKNINASDLSKRVYDPKTNDEVSILARTINSMLDRLEAGFEAQSEFIRDVSHELRTPLTTIQGYAELILNFLDRKDIVVEAASTIFETAQKLSRLTESLLALSMPVKKVEFRQVDLREFLEALAETFKAQFKDFNIIVEGQGKAYTDPKVLEIIVKALVENAVNFSKDRKEVILRCEEGKLSVKDFGIGIEESEIPKIFRKFYKVDKSRSKDGYGLGLSIVDKLLKFINAKIEVKSKLGEGSEFTIVFPDQREVLQ</sequence>
<dbReference type="EMBL" id="CP002351">
    <property type="protein sequence ID" value="AEH50676.1"/>
    <property type="molecule type" value="Genomic_DNA"/>
</dbReference>
<dbReference type="Pfam" id="PF00672">
    <property type="entry name" value="HAMP"/>
    <property type="match status" value="1"/>
</dbReference>
<dbReference type="PRINTS" id="PR00344">
    <property type="entry name" value="BCTRLSENSOR"/>
</dbReference>
<dbReference type="STRING" id="688269.Theth_0588"/>
<evidence type="ECO:0000256" key="6">
    <source>
        <dbReference type="ARBA" id="ARBA00022692"/>
    </source>
</evidence>
<reference evidence="14 15" key="1">
    <citation type="submission" date="2010-11" db="EMBL/GenBank/DDBJ databases">
        <title>The complete genome of Thermotoga thermarum DSM 5069.</title>
        <authorList>
            <consortium name="US DOE Joint Genome Institute (JGI-PGF)"/>
            <person name="Lucas S."/>
            <person name="Copeland A."/>
            <person name="Lapidus A."/>
            <person name="Bruce D."/>
            <person name="Goodwin L."/>
            <person name="Pitluck S."/>
            <person name="Kyrpides N."/>
            <person name="Mavromatis K."/>
            <person name="Ivanova N."/>
            <person name="Zeytun A."/>
            <person name="Brettin T."/>
            <person name="Detter J.C."/>
            <person name="Tapia R."/>
            <person name="Han C."/>
            <person name="Land M."/>
            <person name="Hauser L."/>
            <person name="Markowitz V."/>
            <person name="Cheng J.-F."/>
            <person name="Hugenholtz P."/>
            <person name="Woyke T."/>
            <person name="Wu D."/>
            <person name="Spring S."/>
            <person name="Schroeder M."/>
            <person name="Brambilla E."/>
            <person name="Klenk H.-P."/>
            <person name="Eisen J.A."/>
        </authorList>
    </citation>
    <scope>NUCLEOTIDE SEQUENCE [LARGE SCALE GENOMIC DNA]</scope>
    <source>
        <strain evidence="14 15">DSM 5069</strain>
    </source>
</reference>
<dbReference type="PROSITE" id="PS50885">
    <property type="entry name" value="HAMP"/>
    <property type="match status" value="1"/>
</dbReference>
<dbReference type="GO" id="GO:0000155">
    <property type="term" value="F:phosphorelay sensor kinase activity"/>
    <property type="evidence" value="ECO:0007669"/>
    <property type="project" value="InterPro"/>
</dbReference>
<evidence type="ECO:0000313" key="15">
    <source>
        <dbReference type="Proteomes" id="UP000006804"/>
    </source>
</evidence>
<dbReference type="InterPro" id="IPR036890">
    <property type="entry name" value="HATPase_C_sf"/>
</dbReference>
<dbReference type="InterPro" id="IPR003594">
    <property type="entry name" value="HATPase_dom"/>
</dbReference>
<keyword evidence="10 11" id="KW-0472">Membrane</keyword>
<evidence type="ECO:0000256" key="10">
    <source>
        <dbReference type="ARBA" id="ARBA00023136"/>
    </source>
</evidence>
<dbReference type="Pfam" id="PF00512">
    <property type="entry name" value="HisKA"/>
    <property type="match status" value="1"/>
</dbReference>
<dbReference type="SMART" id="SM00387">
    <property type="entry name" value="HATPase_c"/>
    <property type="match status" value="1"/>
</dbReference>
<dbReference type="InterPro" id="IPR003660">
    <property type="entry name" value="HAMP_dom"/>
</dbReference>
<evidence type="ECO:0000256" key="11">
    <source>
        <dbReference type="SAM" id="Phobius"/>
    </source>
</evidence>
<dbReference type="PANTHER" id="PTHR45436:SF5">
    <property type="entry name" value="SENSOR HISTIDINE KINASE TRCS"/>
    <property type="match status" value="1"/>
</dbReference>
<dbReference type="SUPFAM" id="SSF55874">
    <property type="entry name" value="ATPase domain of HSP90 chaperone/DNA topoisomerase II/histidine kinase"/>
    <property type="match status" value="1"/>
</dbReference>
<dbReference type="Gene3D" id="1.10.287.130">
    <property type="match status" value="1"/>
</dbReference>
<dbReference type="PANTHER" id="PTHR45436">
    <property type="entry name" value="SENSOR HISTIDINE KINASE YKOH"/>
    <property type="match status" value="1"/>
</dbReference>
<feature type="transmembrane region" description="Helical" evidence="11">
    <location>
        <begin position="149"/>
        <end position="167"/>
    </location>
</feature>
<evidence type="ECO:0000256" key="9">
    <source>
        <dbReference type="ARBA" id="ARBA00023012"/>
    </source>
</evidence>
<proteinExistence type="predicted"/>
<evidence type="ECO:0000313" key="14">
    <source>
        <dbReference type="EMBL" id="AEH50676.1"/>
    </source>
</evidence>
<keyword evidence="4" id="KW-0597">Phosphoprotein</keyword>
<dbReference type="AlphaFoldDB" id="F7YXN2"/>
<dbReference type="InterPro" id="IPR050428">
    <property type="entry name" value="TCS_sensor_his_kinase"/>
</dbReference>
<dbReference type="SMART" id="SM00304">
    <property type="entry name" value="HAMP"/>
    <property type="match status" value="1"/>
</dbReference>
<dbReference type="CDD" id="cd00082">
    <property type="entry name" value="HisKA"/>
    <property type="match status" value="1"/>
</dbReference>
<dbReference type="Gene3D" id="6.10.340.10">
    <property type="match status" value="1"/>
</dbReference>
<keyword evidence="15" id="KW-1185">Reference proteome</keyword>
<keyword evidence="6 11" id="KW-0812">Transmembrane</keyword>
<keyword evidence="8 11" id="KW-1133">Transmembrane helix</keyword>
<organism evidence="14 15">
    <name type="scientific">Pseudothermotoga thermarum DSM 5069</name>
    <dbReference type="NCBI Taxonomy" id="688269"/>
    <lineage>
        <taxon>Bacteria</taxon>
        <taxon>Thermotogati</taxon>
        <taxon>Thermotogota</taxon>
        <taxon>Thermotogae</taxon>
        <taxon>Thermotogales</taxon>
        <taxon>Thermotogaceae</taxon>
        <taxon>Pseudothermotoga</taxon>
    </lineage>
</organism>
<keyword evidence="5" id="KW-0808">Transferase</keyword>
<feature type="domain" description="Histidine kinase" evidence="12">
    <location>
        <begin position="229"/>
        <end position="432"/>
    </location>
</feature>
<dbReference type="InterPro" id="IPR036097">
    <property type="entry name" value="HisK_dim/P_sf"/>
</dbReference>
<dbReference type="OrthoDB" id="9796330at2"/>
<evidence type="ECO:0000256" key="5">
    <source>
        <dbReference type="ARBA" id="ARBA00022679"/>
    </source>
</evidence>
<comment type="catalytic activity">
    <reaction evidence="1">
        <text>ATP + protein L-histidine = ADP + protein N-phospho-L-histidine.</text>
        <dbReference type="EC" id="2.7.13.3"/>
    </reaction>
</comment>
<dbReference type="eggNOG" id="COG2205">
    <property type="taxonomic scope" value="Bacteria"/>
</dbReference>
<evidence type="ECO:0000256" key="4">
    <source>
        <dbReference type="ARBA" id="ARBA00022553"/>
    </source>
</evidence>
<dbReference type="SMART" id="SM00388">
    <property type="entry name" value="HisKA"/>
    <property type="match status" value="1"/>
</dbReference>
<dbReference type="HOGENOM" id="CLU_000445_89_6_0"/>
<feature type="domain" description="HAMP" evidence="13">
    <location>
        <begin position="168"/>
        <end position="221"/>
    </location>
</feature>
<keyword evidence="9" id="KW-0902">Two-component regulatory system</keyword>
<evidence type="ECO:0000256" key="8">
    <source>
        <dbReference type="ARBA" id="ARBA00022989"/>
    </source>
</evidence>
<evidence type="ECO:0000256" key="1">
    <source>
        <dbReference type="ARBA" id="ARBA00000085"/>
    </source>
</evidence>
<dbReference type="SUPFAM" id="SSF47384">
    <property type="entry name" value="Homodimeric domain of signal transducing histidine kinase"/>
    <property type="match status" value="1"/>
</dbReference>
<evidence type="ECO:0000259" key="13">
    <source>
        <dbReference type="PROSITE" id="PS50885"/>
    </source>
</evidence>
<keyword evidence="7 14" id="KW-0418">Kinase</keyword>
<evidence type="ECO:0000256" key="3">
    <source>
        <dbReference type="ARBA" id="ARBA00012438"/>
    </source>
</evidence>
<dbReference type="CDD" id="cd06225">
    <property type="entry name" value="HAMP"/>
    <property type="match status" value="1"/>
</dbReference>
<dbReference type="Proteomes" id="UP000006804">
    <property type="component" value="Chromosome"/>
</dbReference>
<dbReference type="PATRIC" id="fig|688269.3.peg.610"/>
<comment type="subcellular location">
    <subcellularLocation>
        <location evidence="2">Membrane</location>
    </subcellularLocation>
</comment>
<dbReference type="InterPro" id="IPR003661">
    <property type="entry name" value="HisK_dim/P_dom"/>
</dbReference>
<dbReference type="GO" id="GO:0005886">
    <property type="term" value="C:plasma membrane"/>
    <property type="evidence" value="ECO:0007669"/>
    <property type="project" value="TreeGrafter"/>
</dbReference>
<dbReference type="InterPro" id="IPR005467">
    <property type="entry name" value="His_kinase_dom"/>
</dbReference>
<name>F7YXN2_9THEM</name>